<evidence type="ECO:0000313" key="1">
    <source>
        <dbReference type="EMBL" id="GAA1536204.1"/>
    </source>
</evidence>
<sequence>MYGLWRHGHRFLEPALPAFDDSVDVARRLHARTTATGRRALIHALTDRAMILTAGHRYPDALSDYQEALTLHSTT</sequence>
<dbReference type="InterPro" id="IPR011990">
    <property type="entry name" value="TPR-like_helical_dom_sf"/>
</dbReference>
<gene>
    <name evidence="1" type="ORF">GCM10009827_063320</name>
</gene>
<dbReference type="RefSeq" id="WP_344505977.1">
    <property type="nucleotide sequence ID" value="NZ_BAAAQD010000013.1"/>
</dbReference>
<name>A0ABN2BB89_9ACTN</name>
<reference evidence="1 2" key="1">
    <citation type="journal article" date="2019" name="Int. J. Syst. Evol. Microbiol.">
        <title>The Global Catalogue of Microorganisms (GCM) 10K type strain sequencing project: providing services to taxonomists for standard genome sequencing and annotation.</title>
        <authorList>
            <consortium name="The Broad Institute Genomics Platform"/>
            <consortium name="The Broad Institute Genome Sequencing Center for Infectious Disease"/>
            <person name="Wu L."/>
            <person name="Ma J."/>
        </authorList>
    </citation>
    <scope>NUCLEOTIDE SEQUENCE [LARGE SCALE GENOMIC DNA]</scope>
    <source>
        <strain evidence="1 2">JCM 15933</strain>
    </source>
</reference>
<accession>A0ABN2BB89</accession>
<dbReference type="EMBL" id="BAAAQD010000013">
    <property type="protein sequence ID" value="GAA1536204.1"/>
    <property type="molecule type" value="Genomic_DNA"/>
</dbReference>
<dbReference type="Gene3D" id="1.25.40.10">
    <property type="entry name" value="Tetratricopeptide repeat domain"/>
    <property type="match status" value="1"/>
</dbReference>
<dbReference type="SUPFAM" id="SSF48452">
    <property type="entry name" value="TPR-like"/>
    <property type="match status" value="1"/>
</dbReference>
<dbReference type="Proteomes" id="UP001501470">
    <property type="component" value="Unassembled WGS sequence"/>
</dbReference>
<keyword evidence="2" id="KW-1185">Reference proteome</keyword>
<protein>
    <recommendedName>
        <fullName evidence="3">Tetratricopeptide repeat protein</fullName>
    </recommendedName>
</protein>
<organism evidence="1 2">
    <name type="scientific">Dactylosporangium maewongense</name>
    <dbReference type="NCBI Taxonomy" id="634393"/>
    <lineage>
        <taxon>Bacteria</taxon>
        <taxon>Bacillati</taxon>
        <taxon>Actinomycetota</taxon>
        <taxon>Actinomycetes</taxon>
        <taxon>Micromonosporales</taxon>
        <taxon>Micromonosporaceae</taxon>
        <taxon>Dactylosporangium</taxon>
    </lineage>
</organism>
<proteinExistence type="predicted"/>
<evidence type="ECO:0000313" key="2">
    <source>
        <dbReference type="Proteomes" id="UP001501470"/>
    </source>
</evidence>
<evidence type="ECO:0008006" key="3">
    <source>
        <dbReference type="Google" id="ProtNLM"/>
    </source>
</evidence>
<comment type="caution">
    <text evidence="1">The sequence shown here is derived from an EMBL/GenBank/DDBJ whole genome shotgun (WGS) entry which is preliminary data.</text>
</comment>